<comment type="caution">
    <text evidence="5">The sequence shown here is derived from an EMBL/GenBank/DDBJ whole genome shotgun (WGS) entry which is preliminary data.</text>
</comment>
<dbReference type="InterPro" id="IPR041664">
    <property type="entry name" value="AAA_16"/>
</dbReference>
<evidence type="ECO:0000259" key="4">
    <source>
        <dbReference type="PROSITE" id="PS51755"/>
    </source>
</evidence>
<dbReference type="Proteomes" id="UP000475545">
    <property type="component" value="Unassembled WGS sequence"/>
</dbReference>
<keyword evidence="6" id="KW-1185">Reference proteome</keyword>
<evidence type="ECO:0000256" key="1">
    <source>
        <dbReference type="ARBA" id="ARBA00005820"/>
    </source>
</evidence>
<name>A0A6L7GPQ0_9ACTN</name>
<evidence type="ECO:0000313" key="6">
    <source>
        <dbReference type="Proteomes" id="UP000475545"/>
    </source>
</evidence>
<dbReference type="Pfam" id="PF00486">
    <property type="entry name" value="Trans_reg_C"/>
    <property type="match status" value="1"/>
</dbReference>
<dbReference type="PROSITE" id="PS51755">
    <property type="entry name" value="OMPR_PHOB"/>
    <property type="match status" value="1"/>
</dbReference>
<proteinExistence type="inferred from homology"/>
<dbReference type="RefSeq" id="WP_160901242.1">
    <property type="nucleotide sequence ID" value="NZ_CP102850.1"/>
</dbReference>
<dbReference type="Pfam" id="PF03704">
    <property type="entry name" value="BTAD"/>
    <property type="match status" value="1"/>
</dbReference>
<dbReference type="SMART" id="SM01043">
    <property type="entry name" value="BTAD"/>
    <property type="match status" value="1"/>
</dbReference>
<dbReference type="EMBL" id="WMBR01000001">
    <property type="protein sequence ID" value="MXP21211.1"/>
    <property type="molecule type" value="Genomic_DNA"/>
</dbReference>
<dbReference type="InterPro" id="IPR016032">
    <property type="entry name" value="Sig_transdc_resp-reg_C-effctor"/>
</dbReference>
<dbReference type="SMART" id="SM00862">
    <property type="entry name" value="Trans_reg_C"/>
    <property type="match status" value="1"/>
</dbReference>
<reference evidence="5 6" key="1">
    <citation type="submission" date="2019-11" db="EMBL/GenBank/DDBJ databases">
        <title>Gordonia sp. nov., a novel actinobacterium isolated from mangrove soil in Hainan.</title>
        <authorList>
            <person name="Huang X."/>
            <person name="Xie Y."/>
            <person name="Chu X."/>
            <person name="Xiao K."/>
        </authorList>
    </citation>
    <scope>NUCLEOTIDE SEQUENCE [LARGE SCALE GENOMIC DNA]</scope>
    <source>
        <strain evidence="5 6">HNM0687</strain>
    </source>
</reference>
<dbReference type="GO" id="GO:0003677">
    <property type="term" value="F:DNA binding"/>
    <property type="evidence" value="ECO:0007669"/>
    <property type="project" value="UniProtKB-UniRule"/>
</dbReference>
<dbReference type="Gene3D" id="1.10.10.10">
    <property type="entry name" value="Winged helix-like DNA-binding domain superfamily/Winged helix DNA-binding domain"/>
    <property type="match status" value="1"/>
</dbReference>
<dbReference type="Gene3D" id="3.40.50.300">
    <property type="entry name" value="P-loop containing nucleotide triphosphate hydrolases"/>
    <property type="match status" value="1"/>
</dbReference>
<dbReference type="AlphaFoldDB" id="A0A6L7GPQ0"/>
<dbReference type="InterPro" id="IPR058852">
    <property type="entry name" value="HTH_77"/>
</dbReference>
<accession>A0A6L7GPQ0</accession>
<dbReference type="GO" id="GO:0000160">
    <property type="term" value="P:phosphorelay signal transduction system"/>
    <property type="evidence" value="ECO:0007669"/>
    <property type="project" value="InterPro"/>
</dbReference>
<evidence type="ECO:0000313" key="5">
    <source>
        <dbReference type="EMBL" id="MXP21211.1"/>
    </source>
</evidence>
<comment type="similarity">
    <text evidence="1">Belongs to the AfsR/DnrI/RedD regulatory family.</text>
</comment>
<dbReference type="InterPro" id="IPR005158">
    <property type="entry name" value="BTAD"/>
</dbReference>
<dbReference type="GO" id="GO:0006355">
    <property type="term" value="P:regulation of DNA-templated transcription"/>
    <property type="evidence" value="ECO:0007669"/>
    <property type="project" value="InterPro"/>
</dbReference>
<dbReference type="InterPro" id="IPR001867">
    <property type="entry name" value="OmpR/PhoB-type_DNA-bd"/>
</dbReference>
<dbReference type="Pfam" id="PF13191">
    <property type="entry name" value="AAA_16"/>
    <property type="match status" value="1"/>
</dbReference>
<evidence type="ECO:0000256" key="2">
    <source>
        <dbReference type="ARBA" id="ARBA00023125"/>
    </source>
</evidence>
<dbReference type="Pfam" id="PF25872">
    <property type="entry name" value="HTH_77"/>
    <property type="match status" value="1"/>
</dbReference>
<dbReference type="PANTHER" id="PTHR47691">
    <property type="entry name" value="REGULATOR-RELATED"/>
    <property type="match status" value="1"/>
</dbReference>
<sequence length="940" mass="100370">MPTVRTPPTIRVNLLGPLQLLVDGETVEVPGRKRRTLLVVLAMAEGTTVPLDDLLDVLWPSGVPETGRQALQNHISRLRSQLGPAAARLETLPGGYRLALGHDELDVTEARMCLATSRQRSPETFDSLSRAHALWRGPVLPDLTEVPTIATAAVGYARLRQQISDALVVAGIAAGRAAEVTDIAMASREADPLREPGTVLHMRALAATGRAPDALRVAREFRRQLADETGFDPTAVLDEAERDIAATVGDNASPQHVAPPTGGPRLIGRESQIAAVRRLLDHERLVTIGGPGGVGKTSLALALARDLPDTAVIELAPVAEAEAVPHAVAAALGLRIEHGDVLMTCLAVLGQRPATLVIDNCEHLIDAARDVVTRILARCPDVRLVATSRESLGLPVEMVFRLAALPVPRTGDDPADSPAVALFLERAHRVRPAARPTEEQLMTVGEIVARLDGIPLAIELAAGRLSTLSLGDLHARLDRSLDLLGGGRPDPDARHRTLRATIEWSYRLLSEDEQNLFRALSVFPDGVDLDTAEWLATQLGLATDPAEALARLVDASMIDASFRGATRYRMLETLRAFGVDRLVAAGEEPAATDRMLRWACALAERVHIGMESPAEASADTLLRREIPNMRAAWRSARTTANLDAAVAMVLGVYNAIAYRDLIEIRRWAEDLAADPALPGHPRAGALLAIAGEAWYHDGDYRKAEALARAGLDRSEGPDRWYGRAVSSVADLARGDWDRCVEHSLAAAELAPGGDALGIAALARAYSGDVDAARELNARGSAGAVSPSMRSWAAYVDGEIANIAGDAEGAQRHYRTAIELSQDCGATFFTGVSRVGLLSALTAAGRYDAALRGYRDVLDYFARTGNWTHQWTALRNLAVLLRRKGDHATAEAIDTAADHAPDAPAVAGVTTVGRSVAVTALGRDAVLAAARTAIDRHITSR</sequence>
<gene>
    <name evidence="5" type="ORF">GIY30_07565</name>
</gene>
<dbReference type="SUPFAM" id="SSF48452">
    <property type="entry name" value="TPR-like"/>
    <property type="match status" value="3"/>
</dbReference>
<keyword evidence="2 3" id="KW-0238">DNA-binding</keyword>
<organism evidence="5 6">
    <name type="scientific">Gordonia mangrovi</name>
    <dbReference type="NCBI Taxonomy" id="2665643"/>
    <lineage>
        <taxon>Bacteria</taxon>
        <taxon>Bacillati</taxon>
        <taxon>Actinomycetota</taxon>
        <taxon>Actinomycetes</taxon>
        <taxon>Mycobacteriales</taxon>
        <taxon>Gordoniaceae</taxon>
        <taxon>Gordonia</taxon>
    </lineage>
</organism>
<protein>
    <submittedName>
        <fullName evidence="5">Transcriptional regulator</fullName>
    </submittedName>
</protein>
<dbReference type="InterPro" id="IPR036388">
    <property type="entry name" value="WH-like_DNA-bd_sf"/>
</dbReference>
<dbReference type="SUPFAM" id="SSF52540">
    <property type="entry name" value="P-loop containing nucleoside triphosphate hydrolases"/>
    <property type="match status" value="1"/>
</dbReference>
<dbReference type="Gene3D" id="1.25.40.10">
    <property type="entry name" value="Tetratricopeptide repeat domain"/>
    <property type="match status" value="2"/>
</dbReference>
<dbReference type="InterPro" id="IPR027417">
    <property type="entry name" value="P-loop_NTPase"/>
</dbReference>
<dbReference type="InterPro" id="IPR011990">
    <property type="entry name" value="TPR-like_helical_dom_sf"/>
</dbReference>
<feature type="domain" description="OmpR/PhoB-type" evidence="4">
    <location>
        <begin position="1"/>
        <end position="100"/>
    </location>
</feature>
<evidence type="ECO:0000256" key="3">
    <source>
        <dbReference type="PROSITE-ProRule" id="PRU01091"/>
    </source>
</evidence>
<feature type="DNA-binding region" description="OmpR/PhoB-type" evidence="3">
    <location>
        <begin position="1"/>
        <end position="100"/>
    </location>
</feature>
<dbReference type="SUPFAM" id="SSF46894">
    <property type="entry name" value="C-terminal effector domain of the bipartite response regulators"/>
    <property type="match status" value="1"/>
</dbReference>
<dbReference type="PANTHER" id="PTHR47691:SF3">
    <property type="entry name" value="HTH-TYPE TRANSCRIPTIONAL REGULATOR RV0890C-RELATED"/>
    <property type="match status" value="1"/>
</dbReference>